<evidence type="ECO:0000313" key="2">
    <source>
        <dbReference type="Proteomes" id="UP001303046"/>
    </source>
</evidence>
<proteinExistence type="predicted"/>
<sequence>MDDFLFMCSKDIVGEKPLSTNPPSVTTYGNSINDRSLQSVGSLAMPATSSSFHNIKDVNVSVLLHHDEVFDKDKAYCK</sequence>
<dbReference type="EMBL" id="JAVFWL010000001">
    <property type="protein sequence ID" value="KAK6725435.1"/>
    <property type="molecule type" value="Genomic_DNA"/>
</dbReference>
<name>A0ABR1BJE7_NECAM</name>
<protein>
    <submittedName>
        <fullName evidence="1">Uncharacterized protein</fullName>
    </submittedName>
</protein>
<keyword evidence="2" id="KW-1185">Reference proteome</keyword>
<dbReference type="Proteomes" id="UP001303046">
    <property type="component" value="Unassembled WGS sequence"/>
</dbReference>
<gene>
    <name evidence="1" type="primary">Necator_chrI.g139</name>
    <name evidence="1" type="ORF">RB195_004018</name>
</gene>
<accession>A0ABR1BJE7</accession>
<organism evidence="1 2">
    <name type="scientific">Necator americanus</name>
    <name type="common">Human hookworm</name>
    <dbReference type="NCBI Taxonomy" id="51031"/>
    <lineage>
        <taxon>Eukaryota</taxon>
        <taxon>Metazoa</taxon>
        <taxon>Ecdysozoa</taxon>
        <taxon>Nematoda</taxon>
        <taxon>Chromadorea</taxon>
        <taxon>Rhabditida</taxon>
        <taxon>Rhabditina</taxon>
        <taxon>Rhabditomorpha</taxon>
        <taxon>Strongyloidea</taxon>
        <taxon>Ancylostomatidae</taxon>
        <taxon>Bunostominae</taxon>
        <taxon>Necator</taxon>
    </lineage>
</organism>
<reference evidence="1 2" key="1">
    <citation type="submission" date="2023-08" db="EMBL/GenBank/DDBJ databases">
        <title>A Necator americanus chromosomal reference genome.</title>
        <authorList>
            <person name="Ilik V."/>
            <person name="Petrzelkova K.J."/>
            <person name="Pardy F."/>
            <person name="Fuh T."/>
            <person name="Niatou-Singa F.S."/>
            <person name="Gouil Q."/>
            <person name="Baker L."/>
            <person name="Ritchie M.E."/>
            <person name="Jex A.R."/>
            <person name="Gazzola D."/>
            <person name="Li H."/>
            <person name="Toshio Fujiwara R."/>
            <person name="Zhan B."/>
            <person name="Aroian R.V."/>
            <person name="Pafco B."/>
            <person name="Schwarz E.M."/>
        </authorList>
    </citation>
    <scope>NUCLEOTIDE SEQUENCE [LARGE SCALE GENOMIC DNA]</scope>
    <source>
        <strain evidence="1 2">Aroian</strain>
        <tissue evidence="1">Whole animal</tissue>
    </source>
</reference>
<evidence type="ECO:0000313" key="1">
    <source>
        <dbReference type="EMBL" id="KAK6725435.1"/>
    </source>
</evidence>
<comment type="caution">
    <text evidence="1">The sequence shown here is derived from an EMBL/GenBank/DDBJ whole genome shotgun (WGS) entry which is preliminary data.</text>
</comment>